<gene>
    <name evidence="3" type="ORF">L596_014045</name>
</gene>
<name>A0A4U5NBJ4_STECR</name>
<dbReference type="Pfam" id="PF00289">
    <property type="entry name" value="Biotin_carb_N"/>
    <property type="match status" value="1"/>
</dbReference>
<dbReference type="EMBL" id="AZBU02000004">
    <property type="protein sequence ID" value="TKR79890.1"/>
    <property type="molecule type" value="Genomic_DNA"/>
</dbReference>
<dbReference type="OrthoDB" id="196847at2759"/>
<dbReference type="InterPro" id="IPR016185">
    <property type="entry name" value="PreATP-grasp_dom_sf"/>
</dbReference>
<proteinExistence type="predicted"/>
<protein>
    <recommendedName>
        <fullName evidence="2">Biotin carboxylase-like N-terminal domain-containing protein</fullName>
    </recommendedName>
</protein>
<dbReference type="InterPro" id="IPR005481">
    <property type="entry name" value="BC-like_N"/>
</dbReference>
<keyword evidence="4" id="KW-1185">Reference proteome</keyword>
<dbReference type="InterPro" id="IPR050856">
    <property type="entry name" value="Biotin_carboxylase_complex"/>
</dbReference>
<dbReference type="Gene3D" id="3.40.50.20">
    <property type="match status" value="1"/>
</dbReference>
<accession>A0A4U5NBJ4</accession>
<evidence type="ECO:0000313" key="3">
    <source>
        <dbReference type="EMBL" id="TKR79890.1"/>
    </source>
</evidence>
<dbReference type="AlphaFoldDB" id="A0A4U5NBJ4"/>
<evidence type="ECO:0000256" key="1">
    <source>
        <dbReference type="ARBA" id="ARBA00023267"/>
    </source>
</evidence>
<keyword evidence="1" id="KW-0092">Biotin</keyword>
<evidence type="ECO:0000259" key="2">
    <source>
        <dbReference type="Pfam" id="PF00289"/>
    </source>
</evidence>
<comment type="caution">
    <text evidence="3">The sequence shown here is derived from an EMBL/GenBank/DDBJ whole genome shotgun (WGS) entry which is preliminary data.</text>
</comment>
<organism evidence="3 4">
    <name type="scientific">Steinernema carpocapsae</name>
    <name type="common">Entomopathogenic nematode</name>
    <dbReference type="NCBI Taxonomy" id="34508"/>
    <lineage>
        <taxon>Eukaryota</taxon>
        <taxon>Metazoa</taxon>
        <taxon>Ecdysozoa</taxon>
        <taxon>Nematoda</taxon>
        <taxon>Chromadorea</taxon>
        <taxon>Rhabditida</taxon>
        <taxon>Tylenchina</taxon>
        <taxon>Panagrolaimomorpha</taxon>
        <taxon>Strongyloidoidea</taxon>
        <taxon>Steinernematidae</taxon>
        <taxon>Steinernema</taxon>
    </lineage>
</organism>
<reference evidence="3 4" key="2">
    <citation type="journal article" date="2019" name="G3 (Bethesda)">
        <title>Hybrid Assembly of the Genome of the Entomopathogenic Nematode Steinernema carpocapsae Identifies the X-Chromosome.</title>
        <authorList>
            <person name="Serra L."/>
            <person name="Macchietto M."/>
            <person name="Macias-Munoz A."/>
            <person name="McGill C.J."/>
            <person name="Rodriguez I.M."/>
            <person name="Rodriguez B."/>
            <person name="Murad R."/>
            <person name="Mortazavi A."/>
        </authorList>
    </citation>
    <scope>NUCLEOTIDE SEQUENCE [LARGE SCALE GENOMIC DNA]</scope>
    <source>
        <strain evidence="3 4">ALL</strain>
    </source>
</reference>
<dbReference type="PANTHER" id="PTHR18866:SF33">
    <property type="entry name" value="METHYLCROTONOYL-COA CARBOXYLASE SUBUNIT ALPHA, MITOCHONDRIAL-RELATED"/>
    <property type="match status" value="1"/>
</dbReference>
<dbReference type="SUPFAM" id="SSF52440">
    <property type="entry name" value="PreATP-grasp domain"/>
    <property type="match status" value="1"/>
</dbReference>
<feature type="domain" description="Biotin carboxylase-like N-terminal" evidence="2">
    <location>
        <begin position="34"/>
        <end position="78"/>
    </location>
</feature>
<reference evidence="3 4" key="1">
    <citation type="journal article" date="2015" name="Genome Biol.">
        <title>Comparative genomics of Steinernema reveals deeply conserved gene regulatory networks.</title>
        <authorList>
            <person name="Dillman A.R."/>
            <person name="Macchietto M."/>
            <person name="Porter C.F."/>
            <person name="Rogers A."/>
            <person name="Williams B."/>
            <person name="Antoshechkin I."/>
            <person name="Lee M.M."/>
            <person name="Goodwin Z."/>
            <person name="Lu X."/>
            <person name="Lewis E.E."/>
            <person name="Goodrich-Blair H."/>
            <person name="Stock S.P."/>
            <person name="Adams B.J."/>
            <person name="Sternberg P.W."/>
            <person name="Mortazavi A."/>
        </authorList>
    </citation>
    <scope>NUCLEOTIDE SEQUENCE [LARGE SCALE GENOMIC DNA]</scope>
    <source>
        <strain evidence="3 4">ALL</strain>
    </source>
</reference>
<dbReference type="PANTHER" id="PTHR18866">
    <property type="entry name" value="CARBOXYLASE:PYRUVATE/ACETYL-COA/PROPIONYL-COA CARBOXYLASE"/>
    <property type="match status" value="1"/>
</dbReference>
<evidence type="ECO:0000313" key="4">
    <source>
        <dbReference type="Proteomes" id="UP000298663"/>
    </source>
</evidence>
<dbReference type="Proteomes" id="UP000298663">
    <property type="component" value="Unassembled WGS sequence"/>
</dbReference>
<sequence>MLSSLRLGRHGLRTNLQRRYASGGCPNGKPTKPFNKVMVANRGEIATRVFRAINEMGKKSVAVYAKEDRMSAHIRKDRVTFYLFYVPRLTNRTSLERDLALWRPTSTTRTSSTSPEKWASTRFIPATDSSLNEATSPGLARRRELSSLAPLRTSWRGWATRWPREKRRSKLESPSSLALTILSRPLKKPWTSSRNTEVRSF</sequence>